<feature type="compositionally biased region" description="Polar residues" evidence="7">
    <location>
        <begin position="677"/>
        <end position="695"/>
    </location>
</feature>
<evidence type="ECO:0000256" key="4">
    <source>
        <dbReference type="ARBA" id="ARBA00023125"/>
    </source>
</evidence>
<keyword evidence="9" id="KW-0418">Kinase</keyword>
<dbReference type="GO" id="GO:0016301">
    <property type="term" value="F:kinase activity"/>
    <property type="evidence" value="ECO:0007669"/>
    <property type="project" value="UniProtKB-KW"/>
</dbReference>
<dbReference type="Proteomes" id="UP000007304">
    <property type="component" value="Unassembled WGS sequence"/>
</dbReference>
<organism evidence="9 10">
    <name type="scientific">Exophiala dermatitidis (strain ATCC 34100 / CBS 525.76 / NIH/UT8656)</name>
    <name type="common">Black yeast</name>
    <name type="synonym">Wangiella dermatitidis</name>
    <dbReference type="NCBI Taxonomy" id="858893"/>
    <lineage>
        <taxon>Eukaryota</taxon>
        <taxon>Fungi</taxon>
        <taxon>Dikarya</taxon>
        <taxon>Ascomycota</taxon>
        <taxon>Pezizomycotina</taxon>
        <taxon>Eurotiomycetes</taxon>
        <taxon>Chaetothyriomycetidae</taxon>
        <taxon>Chaetothyriales</taxon>
        <taxon>Herpotrichiellaceae</taxon>
        <taxon>Exophiala</taxon>
    </lineage>
</organism>
<keyword evidence="10" id="KW-1185">Reference proteome</keyword>
<dbReference type="GeneID" id="20307073"/>
<dbReference type="GO" id="GO:0008270">
    <property type="term" value="F:zinc ion binding"/>
    <property type="evidence" value="ECO:0007669"/>
    <property type="project" value="InterPro"/>
</dbReference>
<accession>H6BSV9</accession>
<sequence length="761" mass="86095">MPSNRPVYSCVRCSDRKVKCDRDYPCGACKKHNVECTYRPARHSRKRLKLLERDALIDRVQQYEAFIKEQGFHPEAVSRPGTVLSGDAEETQSPQTDRGSQQPEPSLAGPEAREHFSRGQTGSDRQRVHFVDNSLMTRIAKEALWNVVLTSFQLPETKKDTHDLSDELSDGEHSENSSDLLMGVCPCHSSRYTHPSTDQINELWQIFLENVEPLTKIVHAPSLQLAINEAIDNIPAVPRSFHALMFAIYSTAILSLTETECQERFGQSRRNLLSNYVASTKKALARADFMNSKNLVVLQALTLHILSIRDTSSPRSIWTLTGVALRIAEAIGLRQNATLLALAPFEAEIWRRIWSCLKMHDNRAAEMCGLPTFQPLNGDIHMTGTLTNTDDADIYPGMPAPPSDSSKPTDMIFCAVQSEFFAFAGRMASINRKACGPNFVADIFATKESVMPNDDAIQELQNHIETKYLRYCEPSDPLHLTTVLFARYSLNVCRFMARHPRKWKNRLQVPESERKYVWNVSLKLLEQFDMIQSSPHVRQFSWNFAYYLKWSAFVHVLDTLRVEPLVVDSSKAWRLVETTFQNNPAMMTDTERTLYVAVGNLCLKAFKAREIAMAREGIVSGDVPPFIHQLRQIQETARLRLQTKLSLRRQGKDSRFKISGTETPPATKSSPDCARDQSASNRPPRSHALNQQNSPHEPDSSRSCLIDVSASETGMPSSMLDEDPNSLLPQNQDMEELISEGIDWTQWDSWLSGTDFQMGTI</sequence>
<dbReference type="Pfam" id="PF04082">
    <property type="entry name" value="Fungal_trans"/>
    <property type="match status" value="1"/>
</dbReference>
<keyword evidence="6" id="KW-0539">Nucleus</keyword>
<feature type="compositionally biased region" description="Polar residues" evidence="7">
    <location>
        <begin position="660"/>
        <end position="670"/>
    </location>
</feature>
<dbReference type="InterPro" id="IPR050613">
    <property type="entry name" value="Sec_Metabolite_Reg"/>
</dbReference>
<evidence type="ECO:0000259" key="8">
    <source>
        <dbReference type="PROSITE" id="PS50048"/>
    </source>
</evidence>
<dbReference type="PANTHER" id="PTHR31001:SF85">
    <property type="entry name" value="ZN(II)2CYS6 TRANSCRIPTION FACTOR (EUROFUNG)"/>
    <property type="match status" value="1"/>
</dbReference>
<keyword evidence="5" id="KW-0804">Transcription</keyword>
<gene>
    <name evidence="9" type="ORF">HMPREF1120_02434</name>
</gene>
<dbReference type="CDD" id="cd12148">
    <property type="entry name" value="fungal_TF_MHR"/>
    <property type="match status" value="1"/>
</dbReference>
<dbReference type="CDD" id="cd00067">
    <property type="entry name" value="GAL4"/>
    <property type="match status" value="1"/>
</dbReference>
<dbReference type="InterPro" id="IPR036864">
    <property type="entry name" value="Zn2-C6_fun-type_DNA-bd_sf"/>
</dbReference>
<keyword evidence="2" id="KW-0479">Metal-binding</keyword>
<keyword evidence="4" id="KW-0238">DNA-binding</keyword>
<evidence type="ECO:0000313" key="10">
    <source>
        <dbReference type="Proteomes" id="UP000007304"/>
    </source>
</evidence>
<dbReference type="Pfam" id="PF00172">
    <property type="entry name" value="Zn_clus"/>
    <property type="match status" value="1"/>
</dbReference>
<proteinExistence type="predicted"/>
<dbReference type="EMBL" id="JH226131">
    <property type="protein sequence ID" value="EHY54263.1"/>
    <property type="molecule type" value="Genomic_DNA"/>
</dbReference>
<evidence type="ECO:0000256" key="1">
    <source>
        <dbReference type="ARBA" id="ARBA00004123"/>
    </source>
</evidence>
<dbReference type="OrthoDB" id="2269373at2759"/>
<evidence type="ECO:0000313" key="9">
    <source>
        <dbReference type="EMBL" id="EHY54263.1"/>
    </source>
</evidence>
<dbReference type="AlphaFoldDB" id="H6BSV9"/>
<dbReference type="PROSITE" id="PS00463">
    <property type="entry name" value="ZN2_CY6_FUNGAL_1"/>
    <property type="match status" value="1"/>
</dbReference>
<protein>
    <submittedName>
        <fullName evidence="9">Mitogen-activated protein kinase kinase kinase</fullName>
    </submittedName>
</protein>
<keyword evidence="9" id="KW-0808">Transferase</keyword>
<name>H6BSV9_EXODN</name>
<dbReference type="GO" id="GO:0005634">
    <property type="term" value="C:nucleus"/>
    <property type="evidence" value="ECO:0007669"/>
    <property type="project" value="UniProtKB-SubCell"/>
</dbReference>
<dbReference type="GO" id="GO:0006351">
    <property type="term" value="P:DNA-templated transcription"/>
    <property type="evidence" value="ECO:0007669"/>
    <property type="project" value="InterPro"/>
</dbReference>
<dbReference type="VEuPathDB" id="FungiDB:HMPREF1120_02434"/>
<dbReference type="InterPro" id="IPR001138">
    <property type="entry name" value="Zn2Cys6_DnaBD"/>
</dbReference>
<feature type="region of interest" description="Disordered" evidence="7">
    <location>
        <begin position="76"/>
        <end position="125"/>
    </location>
</feature>
<dbReference type="GO" id="GO:0003677">
    <property type="term" value="F:DNA binding"/>
    <property type="evidence" value="ECO:0007669"/>
    <property type="project" value="UniProtKB-KW"/>
</dbReference>
<dbReference type="SMART" id="SM00066">
    <property type="entry name" value="GAL4"/>
    <property type="match status" value="1"/>
</dbReference>
<dbReference type="InParanoid" id="H6BSV9"/>
<dbReference type="PROSITE" id="PS50048">
    <property type="entry name" value="ZN2_CY6_FUNGAL_2"/>
    <property type="match status" value="1"/>
</dbReference>
<evidence type="ECO:0000256" key="5">
    <source>
        <dbReference type="ARBA" id="ARBA00023163"/>
    </source>
</evidence>
<dbReference type="SUPFAM" id="SSF57701">
    <property type="entry name" value="Zn2/Cys6 DNA-binding domain"/>
    <property type="match status" value="1"/>
</dbReference>
<dbReference type="GO" id="GO:0000981">
    <property type="term" value="F:DNA-binding transcription factor activity, RNA polymerase II-specific"/>
    <property type="evidence" value="ECO:0007669"/>
    <property type="project" value="InterPro"/>
</dbReference>
<feature type="region of interest" description="Disordered" evidence="7">
    <location>
        <begin position="650"/>
        <end position="703"/>
    </location>
</feature>
<comment type="subcellular location">
    <subcellularLocation>
        <location evidence="1">Nucleus</location>
    </subcellularLocation>
</comment>
<evidence type="ECO:0000256" key="3">
    <source>
        <dbReference type="ARBA" id="ARBA00023015"/>
    </source>
</evidence>
<dbReference type="OMA" id="IWIINEA"/>
<dbReference type="RefSeq" id="XP_009154724.1">
    <property type="nucleotide sequence ID" value="XM_009156476.1"/>
</dbReference>
<feature type="compositionally biased region" description="Polar residues" evidence="7">
    <location>
        <begin position="91"/>
        <end position="104"/>
    </location>
</feature>
<dbReference type="eggNOG" id="ENOG502QYWX">
    <property type="taxonomic scope" value="Eukaryota"/>
</dbReference>
<dbReference type="InterPro" id="IPR007219">
    <property type="entry name" value="XnlR_reg_dom"/>
</dbReference>
<dbReference type="Gene3D" id="4.10.240.10">
    <property type="entry name" value="Zn(2)-C6 fungal-type DNA-binding domain"/>
    <property type="match status" value="1"/>
</dbReference>
<dbReference type="PANTHER" id="PTHR31001">
    <property type="entry name" value="UNCHARACTERIZED TRANSCRIPTIONAL REGULATORY PROTEIN"/>
    <property type="match status" value="1"/>
</dbReference>
<evidence type="ECO:0000256" key="7">
    <source>
        <dbReference type="SAM" id="MobiDB-lite"/>
    </source>
</evidence>
<evidence type="ECO:0000256" key="2">
    <source>
        <dbReference type="ARBA" id="ARBA00022723"/>
    </source>
</evidence>
<feature type="domain" description="Zn(2)-C6 fungal-type" evidence="8">
    <location>
        <begin position="9"/>
        <end position="38"/>
    </location>
</feature>
<evidence type="ECO:0000256" key="6">
    <source>
        <dbReference type="ARBA" id="ARBA00023242"/>
    </source>
</evidence>
<keyword evidence="3" id="KW-0805">Transcription regulation</keyword>
<dbReference type="STRING" id="858893.H6BSV9"/>
<reference evidence="9" key="1">
    <citation type="submission" date="2011-07" db="EMBL/GenBank/DDBJ databases">
        <title>The Genome Sequence of Exophiala (Wangiella) dermatitidis NIH/UT8656.</title>
        <authorList>
            <consortium name="The Broad Institute Genome Sequencing Platform"/>
            <person name="Cuomo C."/>
            <person name="Wang Z."/>
            <person name="Hunicke-Smith S."/>
            <person name="Szanislo P.J."/>
            <person name="Earl A."/>
            <person name="Young S.K."/>
            <person name="Zeng Q."/>
            <person name="Gargeya S."/>
            <person name="Fitzgerald M."/>
            <person name="Haas B."/>
            <person name="Abouelleil A."/>
            <person name="Alvarado L."/>
            <person name="Arachchi H.M."/>
            <person name="Berlin A."/>
            <person name="Brown A."/>
            <person name="Chapman S.B."/>
            <person name="Chen Z."/>
            <person name="Dunbar C."/>
            <person name="Freedman E."/>
            <person name="Gearin G."/>
            <person name="Gellesch M."/>
            <person name="Goldberg J."/>
            <person name="Griggs A."/>
            <person name="Gujja S."/>
            <person name="Heiman D."/>
            <person name="Howarth C."/>
            <person name="Larson L."/>
            <person name="Lui A."/>
            <person name="MacDonald P.J.P."/>
            <person name="Montmayeur A."/>
            <person name="Murphy C."/>
            <person name="Neiman D."/>
            <person name="Pearson M."/>
            <person name="Priest M."/>
            <person name="Roberts A."/>
            <person name="Saif S."/>
            <person name="Shea T."/>
            <person name="Shenoy N."/>
            <person name="Sisk P."/>
            <person name="Stolte C."/>
            <person name="Sykes S."/>
            <person name="Wortman J."/>
            <person name="Nusbaum C."/>
            <person name="Birren B."/>
        </authorList>
    </citation>
    <scope>NUCLEOTIDE SEQUENCE</scope>
    <source>
        <strain evidence="9">NIH/UT8656</strain>
    </source>
</reference>
<dbReference type="HOGENOM" id="CLU_004083_5_3_1"/>